<dbReference type="GeneID" id="8853396"/>
<evidence type="ECO:0000313" key="3">
    <source>
        <dbReference type="Proteomes" id="UP000006671"/>
    </source>
</evidence>
<dbReference type="AlphaFoldDB" id="D2VI23"/>
<proteinExistence type="predicted"/>
<keyword evidence="3" id="KW-1185">Reference proteome</keyword>
<protein>
    <submittedName>
        <fullName evidence="2">Uncharacterized protein</fullName>
    </submittedName>
</protein>
<reference evidence="2 3" key="1">
    <citation type="journal article" date="2010" name="Cell">
        <title>The genome of Naegleria gruberi illuminates early eukaryotic versatility.</title>
        <authorList>
            <person name="Fritz-Laylin L.K."/>
            <person name="Prochnik S.E."/>
            <person name="Ginger M.L."/>
            <person name="Dacks J.B."/>
            <person name="Carpenter M.L."/>
            <person name="Field M.C."/>
            <person name="Kuo A."/>
            <person name="Paredez A."/>
            <person name="Chapman J."/>
            <person name="Pham J."/>
            <person name="Shu S."/>
            <person name="Neupane R."/>
            <person name="Cipriano M."/>
            <person name="Mancuso J."/>
            <person name="Tu H."/>
            <person name="Salamov A."/>
            <person name="Lindquist E."/>
            <person name="Shapiro H."/>
            <person name="Lucas S."/>
            <person name="Grigoriev I.V."/>
            <person name="Cande W.Z."/>
            <person name="Fulton C."/>
            <person name="Rokhsar D.S."/>
            <person name="Dawson S.C."/>
        </authorList>
    </citation>
    <scope>NUCLEOTIDE SEQUENCE [LARGE SCALE GENOMIC DNA]</scope>
    <source>
        <strain evidence="2 3">NEG-M</strain>
    </source>
</reference>
<dbReference type="EMBL" id="GG738873">
    <property type="protein sequence ID" value="EFC43441.1"/>
    <property type="molecule type" value="Genomic_DNA"/>
</dbReference>
<name>D2VI23_NAEGR</name>
<feature type="region of interest" description="Disordered" evidence="1">
    <location>
        <begin position="232"/>
        <end position="253"/>
    </location>
</feature>
<dbReference type="VEuPathDB" id="AmoebaDB:NAEGRDRAFT_80040"/>
<dbReference type="Proteomes" id="UP000006671">
    <property type="component" value="Unassembled WGS sequence"/>
</dbReference>
<gene>
    <name evidence="2" type="ORF">NAEGRDRAFT_80040</name>
</gene>
<accession>D2VI23</accession>
<sequence>MTSLIDTVEQVVSPTSTTSPMINIHSACTSSCSFDCTAERETTCYEDACSEHSCGDHHHEETREHAPATNMPLVVGPALVSPTAVANGCKSCYTRPPHLRAKCCGPGKAKLFKKKSKVLGAVLAESGILSDLLEKEKQEKDSLSNTGSYIHLTQFTSVVGEENNCTKEVLTTTSHKEHVDETLIEQANHSSLPPLVDVSTHQEAIEKPSRMRSFLSGLLQRKQKVMVTLGFSGDSSTTSMETTSDSSLTTTEN</sequence>
<dbReference type="OrthoDB" id="10661479at2759"/>
<dbReference type="InParanoid" id="D2VI23"/>
<dbReference type="RefSeq" id="XP_002676185.1">
    <property type="nucleotide sequence ID" value="XM_002676139.1"/>
</dbReference>
<organism evidence="3">
    <name type="scientific">Naegleria gruberi</name>
    <name type="common">Amoeba</name>
    <dbReference type="NCBI Taxonomy" id="5762"/>
    <lineage>
        <taxon>Eukaryota</taxon>
        <taxon>Discoba</taxon>
        <taxon>Heterolobosea</taxon>
        <taxon>Tetramitia</taxon>
        <taxon>Eutetramitia</taxon>
        <taxon>Vahlkampfiidae</taxon>
        <taxon>Naegleria</taxon>
    </lineage>
</organism>
<dbReference type="KEGG" id="ngr:NAEGRDRAFT_80040"/>
<evidence type="ECO:0000256" key="1">
    <source>
        <dbReference type="SAM" id="MobiDB-lite"/>
    </source>
</evidence>
<evidence type="ECO:0000313" key="2">
    <source>
        <dbReference type="EMBL" id="EFC43441.1"/>
    </source>
</evidence>